<protein>
    <submittedName>
        <fullName evidence="1">Uncharacterized protein</fullName>
    </submittedName>
</protein>
<organism evidence="1 2">
    <name type="scientific">Corchorus capsularis</name>
    <name type="common">Jute</name>
    <dbReference type="NCBI Taxonomy" id="210143"/>
    <lineage>
        <taxon>Eukaryota</taxon>
        <taxon>Viridiplantae</taxon>
        <taxon>Streptophyta</taxon>
        <taxon>Embryophyta</taxon>
        <taxon>Tracheophyta</taxon>
        <taxon>Spermatophyta</taxon>
        <taxon>Magnoliopsida</taxon>
        <taxon>eudicotyledons</taxon>
        <taxon>Gunneridae</taxon>
        <taxon>Pentapetalae</taxon>
        <taxon>rosids</taxon>
        <taxon>malvids</taxon>
        <taxon>Malvales</taxon>
        <taxon>Malvaceae</taxon>
        <taxon>Grewioideae</taxon>
        <taxon>Apeibeae</taxon>
        <taxon>Corchorus</taxon>
    </lineage>
</organism>
<dbReference type="AlphaFoldDB" id="A0A1R3HTT7"/>
<evidence type="ECO:0000313" key="2">
    <source>
        <dbReference type="Proteomes" id="UP000188268"/>
    </source>
</evidence>
<sequence length="34" mass="4098">MVTEKNVSEMLVRRGNRARYAPPWHVDFIRQRPS</sequence>
<dbReference type="Proteomes" id="UP000188268">
    <property type="component" value="Unassembled WGS sequence"/>
</dbReference>
<comment type="caution">
    <text evidence="1">The sequence shown here is derived from an EMBL/GenBank/DDBJ whole genome shotgun (WGS) entry which is preliminary data.</text>
</comment>
<dbReference type="Gramene" id="OMO73728">
    <property type="protein sequence ID" value="OMO73728"/>
    <property type="gene ID" value="CCACVL1_17168"/>
</dbReference>
<name>A0A1R3HTT7_COCAP</name>
<reference evidence="1 2" key="1">
    <citation type="submission" date="2013-09" db="EMBL/GenBank/DDBJ databases">
        <title>Corchorus capsularis genome sequencing.</title>
        <authorList>
            <person name="Alam M."/>
            <person name="Haque M.S."/>
            <person name="Islam M.S."/>
            <person name="Emdad E.M."/>
            <person name="Islam M.M."/>
            <person name="Ahmed B."/>
            <person name="Halim A."/>
            <person name="Hossen Q.M.M."/>
            <person name="Hossain M.Z."/>
            <person name="Ahmed R."/>
            <person name="Khan M.M."/>
            <person name="Islam R."/>
            <person name="Rashid M.M."/>
            <person name="Khan S.A."/>
            <person name="Rahman M.S."/>
            <person name="Alam M."/>
        </authorList>
    </citation>
    <scope>NUCLEOTIDE SEQUENCE [LARGE SCALE GENOMIC DNA]</scope>
    <source>
        <strain evidence="2">cv. CVL-1</strain>
        <tissue evidence="1">Whole seedling</tissue>
    </source>
</reference>
<evidence type="ECO:0000313" key="1">
    <source>
        <dbReference type="EMBL" id="OMO73728.1"/>
    </source>
</evidence>
<proteinExistence type="predicted"/>
<accession>A0A1R3HTT7</accession>
<dbReference type="EMBL" id="AWWV01011165">
    <property type="protein sequence ID" value="OMO73728.1"/>
    <property type="molecule type" value="Genomic_DNA"/>
</dbReference>
<gene>
    <name evidence="1" type="ORF">CCACVL1_17168</name>
</gene>
<keyword evidence="2" id="KW-1185">Reference proteome</keyword>